<reference evidence="2 3" key="1">
    <citation type="submission" date="2019-08" db="EMBL/GenBank/DDBJ databases">
        <title>In-depth cultivation of the pig gut microbiome towards novel bacterial diversity and tailored functional studies.</title>
        <authorList>
            <person name="Wylensek D."/>
            <person name="Hitch T.C.A."/>
            <person name="Clavel T."/>
        </authorList>
    </citation>
    <scope>NUCLEOTIDE SEQUENCE [LARGE SCALE GENOMIC DNA]</scope>
    <source>
        <strain evidence="2 3">LKV-178-WT-2A</strain>
    </source>
</reference>
<dbReference type="InterPro" id="IPR012349">
    <property type="entry name" value="Split_barrel_FMN-bd"/>
</dbReference>
<dbReference type="Proteomes" id="UP000438914">
    <property type="component" value="Unassembled WGS sequence"/>
</dbReference>
<gene>
    <name evidence="2" type="ORF">FYJ73_08615</name>
</gene>
<sequence>MQEVHDYLHECGVFYIATVEGDQPRVRPFGVAEVLNGKLYIQTGKKKKVFKQMMANPKFEITAVKPSGTEWIRISGKLVNDDSREAKAYVLDKNPELKGMYSADDDNTAVLYVTDGVAQFCSFSAPTKEIKF</sequence>
<organism evidence="2 3">
    <name type="scientific">Hallella mizrahii</name>
    <dbReference type="NCBI Taxonomy" id="2606637"/>
    <lineage>
        <taxon>Bacteria</taxon>
        <taxon>Pseudomonadati</taxon>
        <taxon>Bacteroidota</taxon>
        <taxon>Bacteroidia</taxon>
        <taxon>Bacteroidales</taxon>
        <taxon>Prevotellaceae</taxon>
        <taxon>Hallella</taxon>
    </lineage>
</organism>
<accession>A0A7K0KFW3</accession>
<evidence type="ECO:0000313" key="2">
    <source>
        <dbReference type="EMBL" id="MST84729.1"/>
    </source>
</evidence>
<protein>
    <submittedName>
        <fullName evidence="2">NimC/NimA family protein</fullName>
    </submittedName>
</protein>
<comment type="caution">
    <text evidence="2">The sequence shown here is derived from an EMBL/GenBank/DDBJ whole genome shotgun (WGS) entry which is preliminary data.</text>
</comment>
<dbReference type="SUPFAM" id="SSF50475">
    <property type="entry name" value="FMN-binding split barrel"/>
    <property type="match status" value="1"/>
</dbReference>
<keyword evidence="3" id="KW-1185">Reference proteome</keyword>
<feature type="domain" description="Pyridoxamine 5'-phosphate oxidase N-terminal" evidence="1">
    <location>
        <begin position="2"/>
        <end position="90"/>
    </location>
</feature>
<dbReference type="AlphaFoldDB" id="A0A7K0KFW3"/>
<name>A0A7K0KFW3_9BACT</name>
<dbReference type="Gene3D" id="2.30.110.10">
    <property type="entry name" value="Electron Transport, Fmn-binding Protein, Chain A"/>
    <property type="match status" value="1"/>
</dbReference>
<proteinExistence type="predicted"/>
<dbReference type="Pfam" id="PF01243">
    <property type="entry name" value="PNPOx_N"/>
    <property type="match status" value="1"/>
</dbReference>
<evidence type="ECO:0000259" key="1">
    <source>
        <dbReference type="Pfam" id="PF01243"/>
    </source>
</evidence>
<dbReference type="InterPro" id="IPR011576">
    <property type="entry name" value="Pyridox_Oxase_N"/>
</dbReference>
<dbReference type="EMBL" id="VUNG01000020">
    <property type="protein sequence ID" value="MST84729.1"/>
    <property type="molecule type" value="Genomic_DNA"/>
</dbReference>
<evidence type="ECO:0000313" key="3">
    <source>
        <dbReference type="Proteomes" id="UP000438914"/>
    </source>
</evidence>